<evidence type="ECO:0000256" key="9">
    <source>
        <dbReference type="ARBA" id="ARBA00023277"/>
    </source>
</evidence>
<organism evidence="21 22">
    <name type="scientific">Aspergillus leporis</name>
    <dbReference type="NCBI Taxonomy" id="41062"/>
    <lineage>
        <taxon>Eukaryota</taxon>
        <taxon>Fungi</taxon>
        <taxon>Dikarya</taxon>
        <taxon>Ascomycota</taxon>
        <taxon>Pezizomycotina</taxon>
        <taxon>Eurotiomycetes</taxon>
        <taxon>Eurotiomycetidae</taxon>
        <taxon>Eurotiales</taxon>
        <taxon>Aspergillaceae</taxon>
        <taxon>Aspergillus</taxon>
        <taxon>Aspergillus subgen. Circumdati</taxon>
    </lineage>
</organism>
<proteinExistence type="inferred from homology"/>
<evidence type="ECO:0000256" key="19">
    <source>
        <dbReference type="SAM" id="SignalP"/>
    </source>
</evidence>
<evidence type="ECO:0000256" key="11">
    <source>
        <dbReference type="ARBA" id="ARBA00023316"/>
    </source>
</evidence>
<gene>
    <name evidence="21" type="ORF">BDV29DRAFT_7888</name>
</gene>
<evidence type="ECO:0000259" key="20">
    <source>
        <dbReference type="Pfam" id="PF00150"/>
    </source>
</evidence>
<feature type="signal peptide" evidence="19">
    <location>
        <begin position="1"/>
        <end position="22"/>
    </location>
</feature>
<dbReference type="GO" id="GO:0005576">
    <property type="term" value="C:extracellular region"/>
    <property type="evidence" value="ECO:0007669"/>
    <property type="project" value="UniProtKB-SubCell"/>
</dbReference>
<evidence type="ECO:0000256" key="1">
    <source>
        <dbReference type="ARBA" id="ARBA00001936"/>
    </source>
</evidence>
<protein>
    <recommendedName>
        <fullName evidence="15">glucan 1,3-beta-glucosidase</fullName>
        <ecNumber evidence="15">3.2.1.58</ecNumber>
    </recommendedName>
    <alternativeName>
        <fullName evidence="17">Exo-1,3-beta-glucanase 1</fullName>
    </alternativeName>
    <alternativeName>
        <fullName evidence="16">Exo-1,3-beta-glucanase A</fullName>
    </alternativeName>
</protein>
<dbReference type="OrthoDB" id="62120at2759"/>
<dbReference type="PANTHER" id="PTHR31297">
    <property type="entry name" value="GLUCAN ENDO-1,6-BETA-GLUCOSIDASE B"/>
    <property type="match status" value="1"/>
</dbReference>
<comment type="catalytic activity">
    <reaction evidence="13">
        <text>Successive hydrolysis of beta-D-glucose units from the non-reducing ends of (1-&gt;3)-beta-D-glucans, releasing alpha-glucose.</text>
        <dbReference type="EC" id="3.2.1.58"/>
    </reaction>
</comment>
<comment type="subcellular location">
    <subcellularLocation>
        <location evidence="2">Secreted</location>
    </subcellularLocation>
</comment>
<reference evidence="21 22" key="1">
    <citation type="submission" date="2019-04" db="EMBL/GenBank/DDBJ databases">
        <title>Friends and foes A comparative genomics study of 23 Aspergillus species from section Flavi.</title>
        <authorList>
            <consortium name="DOE Joint Genome Institute"/>
            <person name="Kjaerbolling I."/>
            <person name="Vesth T."/>
            <person name="Frisvad J.C."/>
            <person name="Nybo J.L."/>
            <person name="Theobald S."/>
            <person name="Kildgaard S."/>
            <person name="Isbrandt T."/>
            <person name="Kuo A."/>
            <person name="Sato A."/>
            <person name="Lyhne E.K."/>
            <person name="Kogle M.E."/>
            <person name="Wiebenga A."/>
            <person name="Kun R.S."/>
            <person name="Lubbers R.J."/>
            <person name="Makela M.R."/>
            <person name="Barry K."/>
            <person name="Chovatia M."/>
            <person name="Clum A."/>
            <person name="Daum C."/>
            <person name="Haridas S."/>
            <person name="He G."/>
            <person name="LaButti K."/>
            <person name="Lipzen A."/>
            <person name="Mondo S."/>
            <person name="Riley R."/>
            <person name="Salamov A."/>
            <person name="Simmons B.A."/>
            <person name="Magnuson J.K."/>
            <person name="Henrissat B."/>
            <person name="Mortensen U.H."/>
            <person name="Larsen T.O."/>
            <person name="Devries R.P."/>
            <person name="Grigoriev I.V."/>
            <person name="Machida M."/>
            <person name="Baker S.E."/>
            <person name="Andersen M.R."/>
        </authorList>
    </citation>
    <scope>NUCLEOTIDE SEQUENCE [LARGE SCALE GENOMIC DNA]</scope>
    <source>
        <strain evidence="21 22">CBS 151.66</strain>
    </source>
</reference>
<evidence type="ECO:0000256" key="15">
    <source>
        <dbReference type="ARBA" id="ARBA00038929"/>
    </source>
</evidence>
<evidence type="ECO:0000256" key="2">
    <source>
        <dbReference type="ARBA" id="ARBA00004613"/>
    </source>
</evidence>
<evidence type="ECO:0000256" key="6">
    <source>
        <dbReference type="ARBA" id="ARBA00022729"/>
    </source>
</evidence>
<dbReference type="AlphaFoldDB" id="A0A5N5WYG0"/>
<evidence type="ECO:0000256" key="3">
    <source>
        <dbReference type="ARBA" id="ARBA00005641"/>
    </source>
</evidence>
<feature type="domain" description="Glycoside hydrolase family 5" evidence="20">
    <location>
        <begin position="90"/>
        <end position="314"/>
    </location>
</feature>
<keyword evidence="7 18" id="KW-0378">Hydrolase</keyword>
<dbReference type="SUPFAM" id="SSF51445">
    <property type="entry name" value="(Trans)glycosidases"/>
    <property type="match status" value="1"/>
</dbReference>
<sequence>MLVRLSKKALLALAFLIANTQAATIRLDPRGKSFDYSGDKVRGVNLGGWLVLEPWITPSIFDGAGDGAVDEWSLTQILGKDEAKARLTDHWDSFITQDDFNRIADAGLNHVRIPIGYWAVATQEGDPYVGGQLDYLDRAIEWAGAAGLKVMIDLHGAPGSQNGFDNSGRKGSIQWQQGNTVSQTIDIFDSLAQRYLGSDVVTSIEAINEPFVPAGVDQGKLKEYYGSVYDIVNNHNADTSVVYGDGFLPVESWNGYKTEGGKVVMDTHHYHMFDTGLLAMDINSHINAVCQFGRDHLAASDKPVVVGEWTGALTDCTRYLNGKGNGARYDGTYISSRIGDCTNKGSGSVAGLSEGERSDMRRFIEAQLDVFEIKSGWLFWTWKTEGAPGWDLSDLLDAGVFPKSPEDRQFPGQC</sequence>
<evidence type="ECO:0000313" key="22">
    <source>
        <dbReference type="Proteomes" id="UP000326565"/>
    </source>
</evidence>
<dbReference type="Pfam" id="PF00150">
    <property type="entry name" value="Cellulase"/>
    <property type="match status" value="1"/>
</dbReference>
<dbReference type="EC" id="3.2.1.58" evidence="15"/>
<dbReference type="InterPro" id="IPR017853">
    <property type="entry name" value="GH"/>
</dbReference>
<evidence type="ECO:0000256" key="5">
    <source>
        <dbReference type="ARBA" id="ARBA00022525"/>
    </source>
</evidence>
<dbReference type="Proteomes" id="UP000326565">
    <property type="component" value="Unassembled WGS sequence"/>
</dbReference>
<evidence type="ECO:0000256" key="16">
    <source>
        <dbReference type="ARBA" id="ARBA00041261"/>
    </source>
</evidence>
<name>A0A5N5WYG0_9EURO</name>
<keyword evidence="8" id="KW-0464">Manganese</keyword>
<keyword evidence="10 18" id="KW-0326">Glycosidase</keyword>
<keyword evidence="5" id="KW-0964">Secreted</keyword>
<dbReference type="GO" id="GO:0004338">
    <property type="term" value="F:glucan exo-1,3-beta-glucosidase activity"/>
    <property type="evidence" value="ECO:0007669"/>
    <property type="project" value="UniProtKB-EC"/>
</dbReference>
<dbReference type="GO" id="GO:0071555">
    <property type="term" value="P:cell wall organization"/>
    <property type="evidence" value="ECO:0007669"/>
    <property type="project" value="UniProtKB-KW"/>
</dbReference>
<comment type="subunit">
    <text evidence="4">Monomer.</text>
</comment>
<evidence type="ECO:0000256" key="7">
    <source>
        <dbReference type="ARBA" id="ARBA00022801"/>
    </source>
</evidence>
<dbReference type="FunFam" id="3.20.20.80:FF:000033">
    <property type="entry name" value="Glucan 1,3-beta-glucosidase A"/>
    <property type="match status" value="1"/>
</dbReference>
<keyword evidence="22" id="KW-1185">Reference proteome</keyword>
<evidence type="ECO:0000256" key="14">
    <source>
        <dbReference type="ARBA" id="ARBA00037254"/>
    </source>
</evidence>
<dbReference type="InterPro" id="IPR001547">
    <property type="entry name" value="Glyco_hydro_5"/>
</dbReference>
<evidence type="ECO:0000256" key="4">
    <source>
        <dbReference type="ARBA" id="ARBA00011245"/>
    </source>
</evidence>
<keyword evidence="11" id="KW-0961">Cell wall biogenesis/degradation</keyword>
<comment type="function">
    <text evidence="14">Beta-glucanases participate in the metabolism of beta-glucan, the main structural component of the cell wall. It could also function biosynthetically as a transglycosylase.</text>
</comment>
<comment type="similarity">
    <text evidence="3 18">Belongs to the glycosyl hydrolase 5 (cellulase A) family.</text>
</comment>
<evidence type="ECO:0000256" key="17">
    <source>
        <dbReference type="ARBA" id="ARBA00041265"/>
    </source>
</evidence>
<feature type="chain" id="PRO_5025040138" description="glucan 1,3-beta-glucosidase" evidence="19">
    <location>
        <begin position="23"/>
        <end position="414"/>
    </location>
</feature>
<accession>A0A5N5WYG0</accession>
<evidence type="ECO:0000256" key="8">
    <source>
        <dbReference type="ARBA" id="ARBA00023211"/>
    </source>
</evidence>
<dbReference type="InterPro" id="IPR050386">
    <property type="entry name" value="Glycosyl_hydrolase_5"/>
</dbReference>
<evidence type="ECO:0000256" key="13">
    <source>
        <dbReference type="ARBA" id="ARBA00036824"/>
    </source>
</evidence>
<evidence type="ECO:0000313" key="21">
    <source>
        <dbReference type="EMBL" id="KAB8072092.1"/>
    </source>
</evidence>
<dbReference type="EMBL" id="ML732255">
    <property type="protein sequence ID" value="KAB8072092.1"/>
    <property type="molecule type" value="Genomic_DNA"/>
</dbReference>
<keyword evidence="12" id="KW-0624">Polysaccharide degradation</keyword>
<dbReference type="GO" id="GO:0009986">
    <property type="term" value="C:cell surface"/>
    <property type="evidence" value="ECO:0007669"/>
    <property type="project" value="TreeGrafter"/>
</dbReference>
<dbReference type="Gene3D" id="3.20.20.80">
    <property type="entry name" value="Glycosidases"/>
    <property type="match status" value="1"/>
</dbReference>
<comment type="cofactor">
    <cofactor evidence="1">
        <name>Mn(2+)</name>
        <dbReference type="ChEBI" id="CHEBI:29035"/>
    </cofactor>
</comment>
<evidence type="ECO:0000256" key="18">
    <source>
        <dbReference type="RuleBase" id="RU361153"/>
    </source>
</evidence>
<keyword evidence="6 19" id="KW-0732">Signal</keyword>
<evidence type="ECO:0000256" key="12">
    <source>
        <dbReference type="ARBA" id="ARBA00023326"/>
    </source>
</evidence>
<keyword evidence="9" id="KW-0119">Carbohydrate metabolism</keyword>
<dbReference type="PANTHER" id="PTHR31297:SF1">
    <property type="entry name" value="GLUCAN 1,3-BETA-GLUCOSIDASE I_II-RELATED"/>
    <property type="match status" value="1"/>
</dbReference>
<evidence type="ECO:0000256" key="10">
    <source>
        <dbReference type="ARBA" id="ARBA00023295"/>
    </source>
</evidence>
<dbReference type="GO" id="GO:0009251">
    <property type="term" value="P:glucan catabolic process"/>
    <property type="evidence" value="ECO:0007669"/>
    <property type="project" value="TreeGrafter"/>
</dbReference>